<organism evidence="1 2">
    <name type="scientific">Rothia aeria F0184</name>
    <dbReference type="NCBI Taxonomy" id="888019"/>
    <lineage>
        <taxon>Bacteria</taxon>
        <taxon>Bacillati</taxon>
        <taxon>Actinomycetota</taxon>
        <taxon>Actinomycetes</taxon>
        <taxon>Micrococcales</taxon>
        <taxon>Micrococcaceae</taxon>
        <taxon>Rothia</taxon>
    </lineage>
</organism>
<name>U7V5E2_9MICC</name>
<evidence type="ECO:0000313" key="1">
    <source>
        <dbReference type="EMBL" id="ERT66369.1"/>
    </source>
</evidence>
<protein>
    <submittedName>
        <fullName evidence="1">Uncharacterized protein</fullName>
    </submittedName>
</protein>
<dbReference type="Proteomes" id="UP000017174">
    <property type="component" value="Unassembled WGS sequence"/>
</dbReference>
<dbReference type="EMBL" id="AXZG01000035">
    <property type="protein sequence ID" value="ERT66369.1"/>
    <property type="molecule type" value="Genomic_DNA"/>
</dbReference>
<accession>U7V5E2</accession>
<dbReference type="AlphaFoldDB" id="U7V5E2"/>
<proteinExistence type="predicted"/>
<reference evidence="1 2" key="1">
    <citation type="submission" date="2013-08" db="EMBL/GenBank/DDBJ databases">
        <authorList>
            <person name="Weinstock G."/>
            <person name="Sodergren E."/>
            <person name="Wylie T."/>
            <person name="Fulton L."/>
            <person name="Fulton R."/>
            <person name="Fronick C."/>
            <person name="O'Laughlin M."/>
            <person name="Godfrey J."/>
            <person name="Miner T."/>
            <person name="Herter B."/>
            <person name="Appelbaum E."/>
            <person name="Cordes M."/>
            <person name="Lek S."/>
            <person name="Wollam A."/>
            <person name="Pepin K.H."/>
            <person name="Palsikar V.B."/>
            <person name="Mitreva M."/>
            <person name="Wilson R.K."/>
        </authorList>
    </citation>
    <scope>NUCLEOTIDE SEQUENCE [LARGE SCALE GENOMIC DNA]</scope>
    <source>
        <strain evidence="1 2">F0184</strain>
    </source>
</reference>
<gene>
    <name evidence="1" type="ORF">HMPREF0742_01022</name>
</gene>
<evidence type="ECO:0000313" key="2">
    <source>
        <dbReference type="Proteomes" id="UP000017174"/>
    </source>
</evidence>
<dbReference type="HOGENOM" id="CLU_3295933_0_0_11"/>
<comment type="caution">
    <text evidence="1">The sequence shown here is derived from an EMBL/GenBank/DDBJ whole genome shotgun (WGS) entry which is preliminary data.</text>
</comment>
<sequence>MCFSAARIMMFDMCGTHRRLGSSGATHALYPFLQSMVTLL</sequence>